<dbReference type="AlphaFoldDB" id="A0A816L604"/>
<gene>
    <name evidence="1" type="ORF">DARMORV10_C05P26620.1</name>
</gene>
<accession>A0A816L604</accession>
<sequence length="47" mass="5219">MLIPVFQANANGVVVSSLILFRNFSIASRMLLKNFSALLNPELISIR</sequence>
<protein>
    <submittedName>
        <fullName evidence="1">(rape) hypothetical protein</fullName>
    </submittedName>
</protein>
<proteinExistence type="predicted"/>
<organism evidence="1">
    <name type="scientific">Brassica napus</name>
    <name type="common">Rape</name>
    <dbReference type="NCBI Taxonomy" id="3708"/>
    <lineage>
        <taxon>Eukaryota</taxon>
        <taxon>Viridiplantae</taxon>
        <taxon>Streptophyta</taxon>
        <taxon>Embryophyta</taxon>
        <taxon>Tracheophyta</taxon>
        <taxon>Spermatophyta</taxon>
        <taxon>Magnoliopsida</taxon>
        <taxon>eudicotyledons</taxon>
        <taxon>Gunneridae</taxon>
        <taxon>Pentapetalae</taxon>
        <taxon>rosids</taxon>
        <taxon>malvids</taxon>
        <taxon>Brassicales</taxon>
        <taxon>Brassicaceae</taxon>
        <taxon>Brassiceae</taxon>
        <taxon>Brassica</taxon>
    </lineage>
</organism>
<evidence type="ECO:0000313" key="1">
    <source>
        <dbReference type="EMBL" id="CAF1928470.1"/>
    </source>
</evidence>
<dbReference type="EMBL" id="HG994369">
    <property type="protein sequence ID" value="CAF1928470.1"/>
    <property type="molecule type" value="Genomic_DNA"/>
</dbReference>
<reference evidence="1" key="1">
    <citation type="submission" date="2021-01" db="EMBL/GenBank/DDBJ databases">
        <authorList>
            <consortium name="Genoscope - CEA"/>
            <person name="William W."/>
        </authorList>
    </citation>
    <scope>NUCLEOTIDE SEQUENCE</scope>
</reference>
<dbReference type="Proteomes" id="UP001295469">
    <property type="component" value="Chromosome C05"/>
</dbReference>
<name>A0A816L604_BRANA</name>